<keyword evidence="4" id="KW-1185">Reference proteome</keyword>
<dbReference type="Proteomes" id="UP001596405">
    <property type="component" value="Unassembled WGS sequence"/>
</dbReference>
<feature type="signal peptide" evidence="2">
    <location>
        <begin position="1"/>
        <end position="19"/>
    </location>
</feature>
<keyword evidence="2" id="KW-0732">Signal</keyword>
<keyword evidence="1" id="KW-1133">Transmembrane helix</keyword>
<evidence type="ECO:0008006" key="5">
    <source>
        <dbReference type="Google" id="ProtNLM"/>
    </source>
</evidence>
<gene>
    <name evidence="3" type="ORF">ACFQHR_09840</name>
</gene>
<keyword evidence="1" id="KW-0812">Transmembrane</keyword>
<dbReference type="PROSITE" id="PS51257">
    <property type="entry name" value="PROKAR_LIPOPROTEIN"/>
    <property type="match status" value="1"/>
</dbReference>
<dbReference type="RefSeq" id="WP_153042299.1">
    <property type="nucleotide sequence ID" value="NZ_JBHSYQ010000004.1"/>
</dbReference>
<proteinExistence type="predicted"/>
<evidence type="ECO:0000313" key="3">
    <source>
        <dbReference type="EMBL" id="MFC6997929.1"/>
    </source>
</evidence>
<dbReference type="Gene3D" id="2.40.50.120">
    <property type="match status" value="1"/>
</dbReference>
<evidence type="ECO:0000256" key="2">
    <source>
        <dbReference type="SAM" id="SignalP"/>
    </source>
</evidence>
<accession>A0ABW2DNM7</accession>
<keyword evidence="1" id="KW-0472">Membrane</keyword>
<feature type="chain" id="PRO_5046832650" description="Tissue inhibitor of metalloproteinase" evidence="2">
    <location>
        <begin position="20"/>
        <end position="212"/>
    </location>
</feature>
<feature type="transmembrane region" description="Helical" evidence="1">
    <location>
        <begin position="181"/>
        <end position="201"/>
    </location>
</feature>
<reference evidence="4" key="1">
    <citation type="journal article" date="2019" name="Int. J. Syst. Evol. Microbiol.">
        <title>The Global Catalogue of Microorganisms (GCM) 10K type strain sequencing project: providing services to taxonomists for standard genome sequencing and annotation.</title>
        <authorList>
            <consortium name="The Broad Institute Genomics Platform"/>
            <consortium name="The Broad Institute Genome Sequencing Center for Infectious Disease"/>
            <person name="Wu L."/>
            <person name="Ma J."/>
        </authorList>
    </citation>
    <scope>NUCLEOTIDE SEQUENCE [LARGE SCALE GENOMIC DNA]</scope>
    <source>
        <strain evidence="4">CGMCC 4.7393</strain>
    </source>
</reference>
<organism evidence="3 4">
    <name type="scientific">Rufibacter roseus</name>
    <dbReference type="NCBI Taxonomy" id="1567108"/>
    <lineage>
        <taxon>Bacteria</taxon>
        <taxon>Pseudomonadati</taxon>
        <taxon>Bacteroidota</taxon>
        <taxon>Cytophagia</taxon>
        <taxon>Cytophagales</taxon>
        <taxon>Hymenobacteraceae</taxon>
        <taxon>Rufibacter</taxon>
    </lineage>
</organism>
<sequence length="212" mass="24357">MKKIFLTIVLLHLYTFSFGCMCTKAPETALEDWEKSDLILVGKATEIIKNSRLFDKDGQQLKIINFQILEGFKNIEKGQRIISFDYSDNSCQYSFEVGKTYVIYGHQMPSGLAFTNSCTNTRNLADNFSQLPAIKELREISKERDVKQPKTEVFAMIETTTLERLERDGSDLSDLKDRTKYLYYALGVSIFLNLILSVLAYKKRKITTTNNV</sequence>
<comment type="caution">
    <text evidence="3">The sequence shown here is derived from an EMBL/GenBank/DDBJ whole genome shotgun (WGS) entry which is preliminary data.</text>
</comment>
<name>A0ABW2DNM7_9BACT</name>
<dbReference type="InterPro" id="IPR008993">
    <property type="entry name" value="TIMP-like_OB-fold"/>
</dbReference>
<dbReference type="EMBL" id="JBHSYQ010000004">
    <property type="protein sequence ID" value="MFC6997929.1"/>
    <property type="molecule type" value="Genomic_DNA"/>
</dbReference>
<protein>
    <recommendedName>
        <fullName evidence="5">Tissue inhibitor of metalloproteinase</fullName>
    </recommendedName>
</protein>
<evidence type="ECO:0000313" key="4">
    <source>
        <dbReference type="Proteomes" id="UP001596405"/>
    </source>
</evidence>
<dbReference type="SUPFAM" id="SSF50242">
    <property type="entry name" value="TIMP-like"/>
    <property type="match status" value="1"/>
</dbReference>
<evidence type="ECO:0000256" key="1">
    <source>
        <dbReference type="SAM" id="Phobius"/>
    </source>
</evidence>